<reference evidence="3" key="1">
    <citation type="submission" date="2022-07" db="EMBL/GenBank/DDBJ databases">
        <title>Phylogenomic reconstructions and comparative analyses of Kickxellomycotina fungi.</title>
        <authorList>
            <person name="Reynolds N.K."/>
            <person name="Stajich J.E."/>
            <person name="Barry K."/>
            <person name="Grigoriev I.V."/>
            <person name="Crous P."/>
            <person name="Smith M.E."/>
        </authorList>
    </citation>
    <scope>NUCLEOTIDE SEQUENCE</scope>
    <source>
        <strain evidence="3">RSA 567</strain>
    </source>
</reference>
<dbReference type="Gene3D" id="1.20.1070.10">
    <property type="entry name" value="Rhodopsin 7-helix transmembrane proteins"/>
    <property type="match status" value="1"/>
</dbReference>
<dbReference type="EMBL" id="JANBQB010000010">
    <property type="protein sequence ID" value="KAJ1984802.1"/>
    <property type="molecule type" value="Genomic_DNA"/>
</dbReference>
<proteinExistence type="predicted"/>
<dbReference type="SUPFAM" id="SSF81321">
    <property type="entry name" value="Family A G protein-coupled receptor-like"/>
    <property type="match status" value="1"/>
</dbReference>
<comment type="caution">
    <text evidence="3">The sequence shown here is derived from an EMBL/GenBank/DDBJ whole genome shotgun (WGS) entry which is preliminary data.</text>
</comment>
<feature type="region of interest" description="Disordered" evidence="1">
    <location>
        <begin position="307"/>
        <end position="343"/>
    </location>
</feature>
<feature type="transmembrane region" description="Helical" evidence="2">
    <location>
        <begin position="122"/>
        <end position="140"/>
    </location>
</feature>
<feature type="transmembrane region" description="Helical" evidence="2">
    <location>
        <begin position="83"/>
        <end position="110"/>
    </location>
</feature>
<name>A0A9W8BBV6_9FUNG</name>
<dbReference type="Proteomes" id="UP001151582">
    <property type="component" value="Unassembled WGS sequence"/>
</dbReference>
<evidence type="ECO:0000256" key="2">
    <source>
        <dbReference type="SAM" id="Phobius"/>
    </source>
</evidence>
<feature type="transmembrane region" description="Helical" evidence="2">
    <location>
        <begin position="171"/>
        <end position="192"/>
    </location>
</feature>
<keyword evidence="4" id="KW-1185">Reference proteome</keyword>
<dbReference type="AlphaFoldDB" id="A0A9W8BBV6"/>
<keyword evidence="2" id="KW-1133">Transmembrane helix</keyword>
<sequence length="415" mass="46821">MALLDAYVAILVLEGFSILCSLLSILIVLWVWYKQPSSKESPSFNLTLWIGLADFPLRVSDILTNPLVFMGNYPTDPSFARFLMWITFFGSFWFIYLNCMITLDLQLVFFHRLPRQARIRRWYPLLGTGISFFLAFWYLVLPDVRITPDGVLMTSIPGTVPSNFVIFWTNIWMHVGIVYSLGVVIAVCIKVFRSQSHLNRFDQGEHSKAMSKALIRNTRLIIAYPVVLFVVYVPYVLASWFQSYFPGTFSSYWTLGTNVVYASQGIFSFIILIFHPVMLSTYRRNVFGFSSLWSRFTRRLGSTMGSFSSSRNSPHSSNQSSNPPASNASTTFASNANTNTSGLRAHGMPMPYIKTMDMGPGVTGFFDSQLATANYNQMTTAHKLQGLEGMNAIEAQTTMVEQGDTAPLLDDSNFL</sequence>
<keyword evidence="2" id="KW-0472">Membrane</keyword>
<evidence type="ECO:0000313" key="4">
    <source>
        <dbReference type="Proteomes" id="UP001151582"/>
    </source>
</evidence>
<evidence type="ECO:0000313" key="3">
    <source>
        <dbReference type="EMBL" id="KAJ1984802.1"/>
    </source>
</evidence>
<feature type="transmembrane region" description="Helical" evidence="2">
    <location>
        <begin position="6"/>
        <end position="32"/>
    </location>
</feature>
<evidence type="ECO:0000256" key="1">
    <source>
        <dbReference type="SAM" id="MobiDB-lite"/>
    </source>
</evidence>
<keyword evidence="2" id="KW-0812">Transmembrane</keyword>
<organism evidence="3 4">
    <name type="scientific">Dimargaris verticillata</name>
    <dbReference type="NCBI Taxonomy" id="2761393"/>
    <lineage>
        <taxon>Eukaryota</taxon>
        <taxon>Fungi</taxon>
        <taxon>Fungi incertae sedis</taxon>
        <taxon>Zoopagomycota</taxon>
        <taxon>Kickxellomycotina</taxon>
        <taxon>Dimargaritomycetes</taxon>
        <taxon>Dimargaritales</taxon>
        <taxon>Dimargaritaceae</taxon>
        <taxon>Dimargaris</taxon>
    </lineage>
</organism>
<feature type="transmembrane region" description="Helical" evidence="2">
    <location>
        <begin position="220"/>
        <end position="241"/>
    </location>
</feature>
<protein>
    <submittedName>
        <fullName evidence="3">Uncharacterized protein</fullName>
    </submittedName>
</protein>
<feature type="transmembrane region" description="Helical" evidence="2">
    <location>
        <begin position="261"/>
        <end position="282"/>
    </location>
</feature>
<accession>A0A9W8BBV6</accession>
<gene>
    <name evidence="3" type="ORF">H4R34_000422</name>
</gene>
<dbReference type="OrthoDB" id="5526552at2759"/>
<feature type="compositionally biased region" description="Low complexity" evidence="1">
    <location>
        <begin position="307"/>
        <end position="341"/>
    </location>
</feature>